<dbReference type="EMBL" id="VCYH01000019">
    <property type="protein sequence ID" value="MDN7026223.1"/>
    <property type="molecule type" value="Genomic_DNA"/>
</dbReference>
<feature type="non-terminal residue" evidence="1">
    <location>
        <position position="73"/>
    </location>
</feature>
<proteinExistence type="predicted"/>
<reference evidence="1" key="1">
    <citation type="submission" date="2019-05" db="EMBL/GenBank/DDBJ databases">
        <title>Methanoculleus sp. FWC-SCC1, a methanogenic archaeon isolated from deep marine cold seep.</title>
        <authorList>
            <person name="Chen Y.-W."/>
            <person name="Chen S.-C."/>
            <person name="Teng N.-H."/>
            <person name="Lai M.-C."/>
        </authorList>
    </citation>
    <scope>NUCLEOTIDE SEQUENCE</scope>
    <source>
        <strain evidence="1">FWC-SCC1</strain>
    </source>
</reference>
<sequence>MLSRVYIHAVRADGPEHELAAAIRDMMLQASDNLAWLSPGETVLLKPALNSGDPYPSTTHPLAVHAVADLLAE</sequence>
<name>A0ABT8ME49_9EURY</name>
<organism evidence="1 2">
    <name type="scientific">Methanoculleus frigidifontis</name>
    <dbReference type="NCBI Taxonomy" id="2584085"/>
    <lineage>
        <taxon>Archaea</taxon>
        <taxon>Methanobacteriati</taxon>
        <taxon>Methanobacteriota</taxon>
        <taxon>Stenosarchaea group</taxon>
        <taxon>Methanomicrobia</taxon>
        <taxon>Methanomicrobiales</taxon>
        <taxon>Methanomicrobiaceae</taxon>
        <taxon>Methanoculleus</taxon>
    </lineage>
</organism>
<gene>
    <name evidence="1" type="ORF">FGU65_15280</name>
</gene>
<dbReference type="Proteomes" id="UP001168338">
    <property type="component" value="Unassembled WGS sequence"/>
</dbReference>
<keyword evidence="2" id="KW-1185">Reference proteome</keyword>
<accession>A0ABT8ME49</accession>
<evidence type="ECO:0000313" key="2">
    <source>
        <dbReference type="Proteomes" id="UP001168338"/>
    </source>
</evidence>
<comment type="caution">
    <text evidence="1">The sequence shown here is derived from an EMBL/GenBank/DDBJ whole genome shotgun (WGS) entry which is preliminary data.</text>
</comment>
<evidence type="ECO:0000313" key="1">
    <source>
        <dbReference type="EMBL" id="MDN7026223.1"/>
    </source>
</evidence>
<protein>
    <submittedName>
        <fullName evidence="1">DUF362 domain-containing protein</fullName>
    </submittedName>
</protein>